<evidence type="ECO:0000313" key="5">
    <source>
        <dbReference type="Proteomes" id="UP000507245"/>
    </source>
</evidence>
<accession>A0A6J5Y7M1</accession>
<dbReference type="Proteomes" id="UP000507222">
    <property type="component" value="Unassembled WGS sequence"/>
</dbReference>
<evidence type="ECO:0000313" key="3">
    <source>
        <dbReference type="EMBL" id="CAB4319534.1"/>
    </source>
</evidence>
<gene>
    <name evidence="2" type="ORF">CURHAP_LOCUS47723</name>
    <name evidence="3" type="ORF">ORAREDHAP_LOCUS46949</name>
</gene>
<evidence type="ECO:0000259" key="1">
    <source>
        <dbReference type="Pfam" id="PF10536"/>
    </source>
</evidence>
<proteinExistence type="predicted"/>
<evidence type="ECO:0000313" key="2">
    <source>
        <dbReference type="EMBL" id="CAB4289217.1"/>
    </source>
</evidence>
<feature type="domain" description="Aminotransferase-like plant mobile" evidence="1">
    <location>
        <begin position="7"/>
        <end position="87"/>
    </location>
</feature>
<sequence>MTYQGVIDRDQEHMTFLPFWLNKFIFPHADGAVKPEYMHLAEALHNETGLATGPFMLASLYHCLYQITINPLNLAICGHIWMAQIWLEFPELENEKLEYLEDEVLATTLATNPKRLVSTEECFFFFRDCKQRPKSTWLGSLFCDMPWFIERAFMKLLGIGGG</sequence>
<dbReference type="OrthoDB" id="1166685at2759"/>
<dbReference type="EMBL" id="CAEKKB010000008">
    <property type="protein sequence ID" value="CAB4319534.1"/>
    <property type="molecule type" value="Genomic_DNA"/>
</dbReference>
<dbReference type="Proteomes" id="UP000507245">
    <property type="component" value="Unassembled WGS sequence"/>
</dbReference>
<name>A0A6J5Y7M1_PRUAR</name>
<dbReference type="EMBL" id="CAEKDK010000008">
    <property type="protein sequence ID" value="CAB4289217.1"/>
    <property type="molecule type" value="Genomic_DNA"/>
</dbReference>
<dbReference type="Pfam" id="PF10536">
    <property type="entry name" value="PMD"/>
    <property type="match status" value="1"/>
</dbReference>
<evidence type="ECO:0000313" key="4">
    <source>
        <dbReference type="Proteomes" id="UP000507222"/>
    </source>
</evidence>
<keyword evidence="5" id="KW-1185">Reference proteome</keyword>
<reference evidence="3 4" key="2">
    <citation type="submission" date="2020-05" db="EMBL/GenBank/DDBJ databases">
        <authorList>
            <person name="Campoy J."/>
            <person name="Schneeberger K."/>
            <person name="Spophaly S."/>
        </authorList>
    </citation>
    <scope>NUCLEOTIDE SEQUENCE [LARGE SCALE GENOMIC DNA]</scope>
    <source>
        <strain evidence="3">PruArmRojPasFocal</strain>
    </source>
</reference>
<dbReference type="AlphaFoldDB" id="A0A6J5Y7M1"/>
<organism evidence="3 5">
    <name type="scientific">Prunus armeniaca</name>
    <name type="common">Apricot</name>
    <name type="synonym">Armeniaca vulgaris</name>
    <dbReference type="NCBI Taxonomy" id="36596"/>
    <lineage>
        <taxon>Eukaryota</taxon>
        <taxon>Viridiplantae</taxon>
        <taxon>Streptophyta</taxon>
        <taxon>Embryophyta</taxon>
        <taxon>Tracheophyta</taxon>
        <taxon>Spermatophyta</taxon>
        <taxon>Magnoliopsida</taxon>
        <taxon>eudicotyledons</taxon>
        <taxon>Gunneridae</taxon>
        <taxon>Pentapetalae</taxon>
        <taxon>rosids</taxon>
        <taxon>fabids</taxon>
        <taxon>Rosales</taxon>
        <taxon>Rosaceae</taxon>
        <taxon>Amygdaloideae</taxon>
        <taxon>Amygdaleae</taxon>
        <taxon>Prunus</taxon>
    </lineage>
</organism>
<dbReference type="InterPro" id="IPR019557">
    <property type="entry name" value="AminoTfrase-like_pln_mobile"/>
</dbReference>
<reference evidence="5" key="1">
    <citation type="journal article" date="2020" name="Genome Biol.">
        <title>Gamete binning: chromosome-level and haplotype-resolved genome assembly enabled by high-throughput single-cell sequencing of gamete genomes.</title>
        <authorList>
            <person name="Campoy J.A."/>
            <person name="Sun H."/>
            <person name="Goel M."/>
            <person name="Jiao W.-B."/>
            <person name="Folz-Donahue K."/>
            <person name="Wang N."/>
            <person name="Rubio M."/>
            <person name="Liu C."/>
            <person name="Kukat C."/>
            <person name="Ruiz D."/>
            <person name="Huettel B."/>
            <person name="Schneeberger K."/>
        </authorList>
    </citation>
    <scope>NUCLEOTIDE SEQUENCE [LARGE SCALE GENOMIC DNA]</scope>
    <source>
        <strain evidence="5">cv. Rojo Pasion</strain>
    </source>
</reference>
<protein>
    <recommendedName>
        <fullName evidence="1">Aminotransferase-like plant mobile domain-containing protein</fullName>
    </recommendedName>
</protein>